<dbReference type="InterPro" id="IPR016035">
    <property type="entry name" value="Acyl_Trfase/lysoPLipase"/>
</dbReference>
<dbReference type="InterPro" id="IPR052580">
    <property type="entry name" value="Lipid_Hydrolase"/>
</dbReference>
<dbReference type="PANTHER" id="PTHR46394">
    <property type="entry name" value="ANNEXIN"/>
    <property type="match status" value="1"/>
</dbReference>
<evidence type="ECO:0000256" key="1">
    <source>
        <dbReference type="ARBA" id="ARBA00023098"/>
    </source>
</evidence>
<protein>
    <recommendedName>
        <fullName evidence="3">PNPLA domain-containing protein</fullName>
    </recommendedName>
</protein>
<keyword evidence="2" id="KW-0812">Transmembrane</keyword>
<keyword evidence="2" id="KW-1133">Transmembrane helix</keyword>
<accession>A0A6C0C097</accession>
<dbReference type="Gene3D" id="3.40.1090.10">
    <property type="entry name" value="Cytosolic phospholipase A2 catalytic domain"/>
    <property type="match status" value="2"/>
</dbReference>
<feature type="transmembrane region" description="Helical" evidence="2">
    <location>
        <begin position="269"/>
        <end position="294"/>
    </location>
</feature>
<dbReference type="SUPFAM" id="SSF52151">
    <property type="entry name" value="FabD/lysophospholipase-like"/>
    <property type="match status" value="1"/>
</dbReference>
<proteinExistence type="predicted"/>
<dbReference type="InterPro" id="IPR002641">
    <property type="entry name" value="PNPLA_dom"/>
</dbReference>
<name>A0A6C0C097_9ZZZZ</name>
<feature type="domain" description="PNPLA" evidence="3">
    <location>
        <begin position="15"/>
        <end position="192"/>
    </location>
</feature>
<dbReference type="Pfam" id="PF01734">
    <property type="entry name" value="Patatin"/>
    <property type="match status" value="1"/>
</dbReference>
<reference evidence="4" key="1">
    <citation type="journal article" date="2020" name="Nature">
        <title>Giant virus diversity and host interactions through global metagenomics.</title>
        <authorList>
            <person name="Schulz F."/>
            <person name="Roux S."/>
            <person name="Paez-Espino D."/>
            <person name="Jungbluth S."/>
            <person name="Walsh D.A."/>
            <person name="Denef V.J."/>
            <person name="McMahon K.D."/>
            <person name="Konstantinidis K.T."/>
            <person name="Eloe-Fadrosh E.A."/>
            <person name="Kyrpides N.C."/>
            <person name="Woyke T."/>
        </authorList>
    </citation>
    <scope>NUCLEOTIDE SEQUENCE</scope>
    <source>
        <strain evidence="4">GVMAG-M-3300020182-33</strain>
    </source>
</reference>
<evidence type="ECO:0000256" key="2">
    <source>
        <dbReference type="SAM" id="Phobius"/>
    </source>
</evidence>
<dbReference type="GO" id="GO:0006629">
    <property type="term" value="P:lipid metabolic process"/>
    <property type="evidence" value="ECO:0007669"/>
    <property type="project" value="UniProtKB-KW"/>
</dbReference>
<organism evidence="4">
    <name type="scientific">viral metagenome</name>
    <dbReference type="NCBI Taxonomy" id="1070528"/>
    <lineage>
        <taxon>unclassified sequences</taxon>
        <taxon>metagenomes</taxon>
        <taxon>organismal metagenomes</taxon>
    </lineage>
</organism>
<dbReference type="AlphaFoldDB" id="A0A6C0C097"/>
<keyword evidence="2" id="KW-0472">Membrane</keyword>
<evidence type="ECO:0000313" key="4">
    <source>
        <dbReference type="EMBL" id="QHS97762.1"/>
    </source>
</evidence>
<evidence type="ECO:0000259" key="3">
    <source>
        <dbReference type="PROSITE" id="PS51635"/>
    </source>
</evidence>
<dbReference type="PROSITE" id="PS51635">
    <property type="entry name" value="PNPLA"/>
    <property type="match status" value="1"/>
</dbReference>
<dbReference type="EMBL" id="MN739303">
    <property type="protein sequence ID" value="QHS97762.1"/>
    <property type="molecule type" value="Genomic_DNA"/>
</dbReference>
<sequence>MWEHDVSTVRSKRHLFLGGGGVKTLSFIGVLDILGPVQWRHIHGVSAGAILALLLVLGHTPHECMRVFLEYEHVLLSCLSLGRLCKGESPCDPKVIRQTVAHILARKGFSANTTFETLASRRSTHLGIMAFCVETSRVVHFTAASHPHVCICDALTSSVALPGLFPPFRPENGKCSYYDAGIISSAPLSLLNPTDTFAIIVRLRPGVSASCFPETVHLRCHFRTTIAVEYALQRGMKILQVPPLSNGMTLLTRGHNSPSVCMNMGVYCFVLYVIRAETAGLLILMLCCQSFYGLRRAHGRLDL</sequence>
<dbReference type="PANTHER" id="PTHR46394:SF1">
    <property type="entry name" value="PNPLA DOMAIN-CONTAINING PROTEIN"/>
    <property type="match status" value="1"/>
</dbReference>
<keyword evidence="1" id="KW-0443">Lipid metabolism</keyword>